<dbReference type="SUPFAM" id="SSF52540">
    <property type="entry name" value="P-loop containing nucleoside triphosphate hydrolases"/>
    <property type="match status" value="1"/>
</dbReference>
<dbReference type="GO" id="GO:0005524">
    <property type="term" value="F:ATP binding"/>
    <property type="evidence" value="ECO:0007669"/>
    <property type="project" value="UniProtKB-UniRule"/>
</dbReference>
<keyword evidence="4 7" id="KW-0547">Nucleotide-binding</keyword>
<dbReference type="InterPro" id="IPR027417">
    <property type="entry name" value="P-loop_NTPase"/>
</dbReference>
<keyword evidence="9" id="KW-0614">Plasmid</keyword>
<keyword evidence="10" id="KW-1185">Reference proteome</keyword>
<evidence type="ECO:0000256" key="6">
    <source>
        <dbReference type="ARBA" id="ARBA00022840"/>
    </source>
</evidence>
<comment type="function">
    <text evidence="7">Phosphorylation of dTMP to form dTDP in both de novo and salvage pathways of dTTP synthesis.</text>
</comment>
<dbReference type="PANTHER" id="PTHR10344:SF1">
    <property type="entry name" value="THYMIDYLATE KINASE"/>
    <property type="match status" value="1"/>
</dbReference>
<dbReference type="Gene3D" id="3.40.50.300">
    <property type="entry name" value="P-loop containing nucleotide triphosphate hydrolases"/>
    <property type="match status" value="1"/>
</dbReference>
<dbReference type="InterPro" id="IPR018094">
    <property type="entry name" value="Thymidylate_kinase"/>
</dbReference>
<evidence type="ECO:0000313" key="9">
    <source>
        <dbReference type="EMBL" id="QHW35872.1"/>
    </source>
</evidence>
<keyword evidence="5 7" id="KW-0418">Kinase</keyword>
<dbReference type="PANTHER" id="PTHR10344">
    <property type="entry name" value="THYMIDYLATE KINASE"/>
    <property type="match status" value="1"/>
</dbReference>
<dbReference type="AlphaFoldDB" id="A0A6C0PD00"/>
<dbReference type="HAMAP" id="MF_00165">
    <property type="entry name" value="Thymidylate_kinase"/>
    <property type="match status" value="1"/>
</dbReference>
<dbReference type="GO" id="GO:0005737">
    <property type="term" value="C:cytoplasm"/>
    <property type="evidence" value="ECO:0007669"/>
    <property type="project" value="TreeGrafter"/>
</dbReference>
<comment type="similarity">
    <text evidence="1 7">Belongs to the thymidylate kinase family.</text>
</comment>
<sequence length="221" mass="25333">MTIIALEGLDKSGKHTQTELLVERLRAEGYKVEQSEFHRYDTPTGQLIQRWLYTRSGNMPEGMEPYDVDQKTIELIMAADKQAQQKWFEELDAAGTDVLILDRYVGSQYAYGLPANKAADQNLKYGEIHSWLQSLLRFVRTPDLTILIDLPPKESINRKGKHGGNDRYESDFNLLTDVRSMYYDHINTLVRGSSAMVMGQLPAEEIHKDIYKEAKRVLPPV</sequence>
<organism evidence="9 10">
    <name type="scientific">Paenibacillus rhizovicinus</name>
    <dbReference type="NCBI Taxonomy" id="2704463"/>
    <lineage>
        <taxon>Bacteria</taxon>
        <taxon>Bacillati</taxon>
        <taxon>Bacillota</taxon>
        <taxon>Bacilli</taxon>
        <taxon>Bacillales</taxon>
        <taxon>Paenibacillaceae</taxon>
        <taxon>Paenibacillus</taxon>
    </lineage>
</organism>
<dbReference type="Pfam" id="PF02223">
    <property type="entry name" value="Thymidylate_kin"/>
    <property type="match status" value="1"/>
</dbReference>
<protein>
    <recommendedName>
        <fullName evidence="7">Thymidylate kinase</fullName>
        <ecNumber evidence="7">2.7.4.9</ecNumber>
    </recommendedName>
    <alternativeName>
        <fullName evidence="7">dTMP kinase</fullName>
    </alternativeName>
</protein>
<evidence type="ECO:0000256" key="1">
    <source>
        <dbReference type="ARBA" id="ARBA00009776"/>
    </source>
</evidence>
<keyword evidence="6 7" id="KW-0067">ATP-binding</keyword>
<geneLocation type="plasmid" evidence="9 10">
    <name>unnamed2</name>
</geneLocation>
<dbReference type="InterPro" id="IPR039430">
    <property type="entry name" value="Thymidylate_kin-like_dom"/>
</dbReference>
<evidence type="ECO:0000256" key="2">
    <source>
        <dbReference type="ARBA" id="ARBA00022679"/>
    </source>
</evidence>
<evidence type="ECO:0000259" key="8">
    <source>
        <dbReference type="Pfam" id="PF02223"/>
    </source>
</evidence>
<evidence type="ECO:0000256" key="5">
    <source>
        <dbReference type="ARBA" id="ARBA00022777"/>
    </source>
</evidence>
<dbReference type="Proteomes" id="UP000479114">
    <property type="component" value="Plasmid unnamed2"/>
</dbReference>
<dbReference type="GO" id="GO:0006235">
    <property type="term" value="P:dTTP biosynthetic process"/>
    <property type="evidence" value="ECO:0007669"/>
    <property type="project" value="UniProtKB-UniRule"/>
</dbReference>
<comment type="caution">
    <text evidence="7">Lacks conserved residue(s) required for the propagation of feature annotation.</text>
</comment>
<name>A0A6C0PD00_9BACL</name>
<keyword evidence="2 7" id="KW-0808">Transferase</keyword>
<keyword evidence="3 7" id="KW-0545">Nucleotide biosynthesis</keyword>
<gene>
    <name evidence="7" type="primary">tmk</name>
    <name evidence="9" type="ORF">GZH47_33570</name>
</gene>
<dbReference type="GO" id="GO:0006233">
    <property type="term" value="P:dTDP biosynthetic process"/>
    <property type="evidence" value="ECO:0007669"/>
    <property type="project" value="InterPro"/>
</dbReference>
<comment type="catalytic activity">
    <reaction evidence="7">
        <text>dTMP + ATP = dTDP + ADP</text>
        <dbReference type="Rhea" id="RHEA:13517"/>
        <dbReference type="ChEBI" id="CHEBI:30616"/>
        <dbReference type="ChEBI" id="CHEBI:58369"/>
        <dbReference type="ChEBI" id="CHEBI:63528"/>
        <dbReference type="ChEBI" id="CHEBI:456216"/>
        <dbReference type="EC" id="2.7.4.9"/>
    </reaction>
</comment>
<evidence type="ECO:0000313" key="10">
    <source>
        <dbReference type="Proteomes" id="UP000479114"/>
    </source>
</evidence>
<feature type="domain" description="Thymidylate kinase-like" evidence="8">
    <location>
        <begin position="6"/>
        <end position="210"/>
    </location>
</feature>
<dbReference type="KEGG" id="prz:GZH47_33570"/>
<evidence type="ECO:0000256" key="3">
    <source>
        <dbReference type="ARBA" id="ARBA00022727"/>
    </source>
</evidence>
<dbReference type="GO" id="GO:0006227">
    <property type="term" value="P:dUDP biosynthetic process"/>
    <property type="evidence" value="ECO:0007669"/>
    <property type="project" value="TreeGrafter"/>
</dbReference>
<dbReference type="CDD" id="cd01672">
    <property type="entry name" value="TMPK"/>
    <property type="match status" value="1"/>
</dbReference>
<proteinExistence type="inferred from homology"/>
<accession>A0A6C0PD00</accession>
<evidence type="ECO:0000256" key="4">
    <source>
        <dbReference type="ARBA" id="ARBA00022741"/>
    </source>
</evidence>
<dbReference type="EMBL" id="CP048288">
    <property type="protein sequence ID" value="QHW35872.1"/>
    <property type="molecule type" value="Genomic_DNA"/>
</dbReference>
<dbReference type="EC" id="2.7.4.9" evidence="7"/>
<dbReference type="GO" id="GO:0004798">
    <property type="term" value="F:dTMP kinase activity"/>
    <property type="evidence" value="ECO:0007669"/>
    <property type="project" value="UniProtKB-UniRule"/>
</dbReference>
<reference evidence="9 10" key="1">
    <citation type="submission" date="2020-02" db="EMBL/GenBank/DDBJ databases">
        <title>Paenibacillus sp. nov., isolated from rhizosphere soil of tomato.</title>
        <authorList>
            <person name="Weon H.-Y."/>
            <person name="Lee S.A."/>
        </authorList>
    </citation>
    <scope>NUCLEOTIDE SEQUENCE [LARGE SCALE GENOMIC DNA]</scope>
    <source>
        <strain evidence="9 10">14171R-81</strain>
        <plasmid evidence="9 10">unnamed2</plasmid>
    </source>
</reference>
<evidence type="ECO:0000256" key="7">
    <source>
        <dbReference type="HAMAP-Rule" id="MF_00165"/>
    </source>
</evidence>